<dbReference type="EMBL" id="DRTB01000206">
    <property type="protein sequence ID" value="HHE04960.1"/>
    <property type="molecule type" value="Genomic_DNA"/>
</dbReference>
<evidence type="ECO:0000256" key="4">
    <source>
        <dbReference type="ARBA" id="ARBA00022598"/>
    </source>
</evidence>
<evidence type="ECO:0000256" key="7">
    <source>
        <dbReference type="ARBA" id="ARBA00022962"/>
    </source>
</evidence>
<keyword evidence="6" id="KW-0067">ATP-binding</keyword>
<evidence type="ECO:0000256" key="3">
    <source>
        <dbReference type="ARBA" id="ARBA00012291"/>
    </source>
</evidence>
<protein>
    <recommendedName>
        <fullName evidence="3">CTP synthase (glutamine hydrolyzing)</fullName>
        <ecNumber evidence="3">6.3.4.2</ecNumber>
    </recommendedName>
</protein>
<evidence type="ECO:0000259" key="10">
    <source>
        <dbReference type="Pfam" id="PF00117"/>
    </source>
</evidence>
<keyword evidence="4" id="KW-0436">Ligase</keyword>
<dbReference type="GO" id="GO:0044210">
    <property type="term" value="P:'de novo' CTP biosynthetic process"/>
    <property type="evidence" value="ECO:0007669"/>
    <property type="project" value="UniProtKB-UniPathway"/>
</dbReference>
<dbReference type="InterPro" id="IPR029062">
    <property type="entry name" value="Class_I_gatase-like"/>
</dbReference>
<comment type="caution">
    <text evidence="11">The sequence shown here is derived from an EMBL/GenBank/DDBJ whole genome shotgun (WGS) entry which is preliminary data.</text>
</comment>
<keyword evidence="8" id="KW-0665">Pyrimidine biosynthesis</keyword>
<accession>A0A7C5DDG2</accession>
<dbReference type="SUPFAM" id="SSF52317">
    <property type="entry name" value="Class I glutamine amidotransferase-like"/>
    <property type="match status" value="1"/>
</dbReference>
<evidence type="ECO:0000256" key="8">
    <source>
        <dbReference type="ARBA" id="ARBA00022975"/>
    </source>
</evidence>
<keyword evidence="7" id="KW-0315">Glutamine amidotransferase</keyword>
<dbReference type="GO" id="GO:0019856">
    <property type="term" value="P:pyrimidine nucleobase biosynthetic process"/>
    <property type="evidence" value="ECO:0007669"/>
    <property type="project" value="TreeGrafter"/>
</dbReference>
<dbReference type="PROSITE" id="PS51273">
    <property type="entry name" value="GATASE_TYPE_1"/>
    <property type="match status" value="1"/>
</dbReference>
<evidence type="ECO:0000313" key="11">
    <source>
        <dbReference type="EMBL" id="HHE04960.1"/>
    </source>
</evidence>
<comment type="catalytic activity">
    <reaction evidence="9">
        <text>UTP + L-glutamine + ATP + H2O = CTP + L-glutamate + ADP + phosphate + 2 H(+)</text>
        <dbReference type="Rhea" id="RHEA:26426"/>
        <dbReference type="ChEBI" id="CHEBI:15377"/>
        <dbReference type="ChEBI" id="CHEBI:15378"/>
        <dbReference type="ChEBI" id="CHEBI:29985"/>
        <dbReference type="ChEBI" id="CHEBI:30616"/>
        <dbReference type="ChEBI" id="CHEBI:37563"/>
        <dbReference type="ChEBI" id="CHEBI:43474"/>
        <dbReference type="ChEBI" id="CHEBI:46398"/>
        <dbReference type="ChEBI" id="CHEBI:58359"/>
        <dbReference type="ChEBI" id="CHEBI:456216"/>
        <dbReference type="EC" id="6.3.4.2"/>
    </reaction>
</comment>
<name>A0A7C5DDG2_UNCW3</name>
<dbReference type="Gene3D" id="3.40.50.880">
    <property type="match status" value="1"/>
</dbReference>
<feature type="non-terminal residue" evidence="11">
    <location>
        <position position="1"/>
    </location>
</feature>
<comment type="pathway">
    <text evidence="1">Pyrimidine metabolism; CTP biosynthesis via de novo pathway; CTP from UDP: step 2/2.</text>
</comment>
<organism evidence="11">
    <name type="scientific">candidate division WOR-3 bacterium</name>
    <dbReference type="NCBI Taxonomy" id="2052148"/>
    <lineage>
        <taxon>Bacteria</taxon>
        <taxon>Bacteria division WOR-3</taxon>
    </lineage>
</organism>
<evidence type="ECO:0000256" key="1">
    <source>
        <dbReference type="ARBA" id="ARBA00005171"/>
    </source>
</evidence>
<dbReference type="CDD" id="cd01746">
    <property type="entry name" value="GATase1_CTP_Synthase"/>
    <property type="match status" value="1"/>
</dbReference>
<evidence type="ECO:0000256" key="6">
    <source>
        <dbReference type="ARBA" id="ARBA00022840"/>
    </source>
</evidence>
<dbReference type="UniPathway" id="UPA00159">
    <property type="reaction ID" value="UER00277"/>
</dbReference>
<dbReference type="Proteomes" id="UP000886110">
    <property type="component" value="Unassembled WGS sequence"/>
</dbReference>
<feature type="domain" description="Glutamine amidotransferase" evidence="10">
    <location>
        <begin position="44"/>
        <end position="299"/>
    </location>
</feature>
<keyword evidence="5" id="KW-0547">Nucleotide-binding</keyword>
<gene>
    <name evidence="11" type="ORF">ENL19_02730</name>
</gene>
<dbReference type="EC" id="6.3.4.2" evidence="3"/>
<reference evidence="11" key="1">
    <citation type="journal article" date="2020" name="mSystems">
        <title>Genome- and Community-Level Interaction Insights into Carbon Utilization and Element Cycling Functions of Hydrothermarchaeota in Hydrothermal Sediment.</title>
        <authorList>
            <person name="Zhou Z."/>
            <person name="Liu Y."/>
            <person name="Xu W."/>
            <person name="Pan J."/>
            <person name="Luo Z.H."/>
            <person name="Li M."/>
        </authorList>
    </citation>
    <scope>NUCLEOTIDE SEQUENCE [LARGE SCALE GENOMIC DNA]</scope>
    <source>
        <strain evidence="11">HyVt-74</strain>
    </source>
</reference>
<sequence>LALTPRRKPDWSDWQILVKRILQPSRTIDIAIVGKYIDVGEFTLTDSYISVNQAVEHAGAHTDTQLKINWVDAKRLEEEEPAKVLNGFSGIIVPGGFGNKGIEGKINAIRFAREQGIPFLGLCLGMQLAVVEFARNVLGMVKANSTEFDPKTPYPVIDLLPKQKEILQIKKYGASMRLGAYVAQVIDGVKVFELYKKTGRMMKDKETVGNLDPFRVGNVQLNDPFVVERHRHRYEVNPVYIDSFEKEGMIFSGYHVSIENEYLMEFVELKDHIYFVATQAHPEFKSRIEDPAPLFLGFAEKVVEYAKKD</sequence>
<evidence type="ECO:0000256" key="2">
    <source>
        <dbReference type="ARBA" id="ARBA00007533"/>
    </source>
</evidence>
<dbReference type="InterPro" id="IPR033828">
    <property type="entry name" value="GATase1_CTP_Synthase"/>
</dbReference>
<dbReference type="InterPro" id="IPR004468">
    <property type="entry name" value="CTP_synthase"/>
</dbReference>
<dbReference type="GO" id="GO:0003883">
    <property type="term" value="F:CTP synthase activity"/>
    <property type="evidence" value="ECO:0007669"/>
    <property type="project" value="UniProtKB-EC"/>
</dbReference>
<dbReference type="AlphaFoldDB" id="A0A7C5DDG2"/>
<dbReference type="InterPro" id="IPR017926">
    <property type="entry name" value="GATASE"/>
</dbReference>
<dbReference type="PANTHER" id="PTHR11550:SF0">
    <property type="entry name" value="CTP SYNTHASE-RELATED"/>
    <property type="match status" value="1"/>
</dbReference>
<evidence type="ECO:0000256" key="9">
    <source>
        <dbReference type="ARBA" id="ARBA00047781"/>
    </source>
</evidence>
<dbReference type="GO" id="GO:0005524">
    <property type="term" value="F:ATP binding"/>
    <property type="evidence" value="ECO:0007669"/>
    <property type="project" value="UniProtKB-KW"/>
</dbReference>
<dbReference type="Pfam" id="PF00117">
    <property type="entry name" value="GATase"/>
    <property type="match status" value="1"/>
</dbReference>
<dbReference type="GO" id="GO:0042802">
    <property type="term" value="F:identical protein binding"/>
    <property type="evidence" value="ECO:0007669"/>
    <property type="project" value="TreeGrafter"/>
</dbReference>
<proteinExistence type="inferred from homology"/>
<comment type="similarity">
    <text evidence="2">Belongs to the CTP synthase family.</text>
</comment>
<evidence type="ECO:0000256" key="5">
    <source>
        <dbReference type="ARBA" id="ARBA00022741"/>
    </source>
</evidence>
<dbReference type="PANTHER" id="PTHR11550">
    <property type="entry name" value="CTP SYNTHASE"/>
    <property type="match status" value="1"/>
</dbReference>